<dbReference type="EMBL" id="JAGINU010000001">
    <property type="protein sequence ID" value="MBP2370439.1"/>
    <property type="molecule type" value="Genomic_DNA"/>
</dbReference>
<dbReference type="GO" id="GO:0016829">
    <property type="term" value="F:lyase activity"/>
    <property type="evidence" value="ECO:0007669"/>
    <property type="project" value="UniProtKB-KW"/>
</dbReference>
<keyword evidence="2" id="KW-0456">Lyase</keyword>
<evidence type="ECO:0000313" key="2">
    <source>
        <dbReference type="EMBL" id="MBP2370439.1"/>
    </source>
</evidence>
<dbReference type="PROSITE" id="PS51819">
    <property type="entry name" value="VOC"/>
    <property type="match status" value="1"/>
</dbReference>
<gene>
    <name evidence="2" type="ORF">JOF36_006135</name>
</gene>
<dbReference type="CDD" id="cd06587">
    <property type="entry name" value="VOC"/>
    <property type="match status" value="1"/>
</dbReference>
<keyword evidence="3" id="KW-1185">Reference proteome</keyword>
<dbReference type="RefSeq" id="WP_210033714.1">
    <property type="nucleotide sequence ID" value="NZ_JAGINU010000001.1"/>
</dbReference>
<dbReference type="Pfam" id="PF18029">
    <property type="entry name" value="Glyoxalase_6"/>
    <property type="match status" value="1"/>
</dbReference>
<protein>
    <submittedName>
        <fullName evidence="2">Enzyme related to lactoylglutathione lyase</fullName>
    </submittedName>
</protein>
<organism evidence="2 3">
    <name type="scientific">Pseudonocardia parietis</name>
    <dbReference type="NCBI Taxonomy" id="570936"/>
    <lineage>
        <taxon>Bacteria</taxon>
        <taxon>Bacillati</taxon>
        <taxon>Actinomycetota</taxon>
        <taxon>Actinomycetes</taxon>
        <taxon>Pseudonocardiales</taxon>
        <taxon>Pseudonocardiaceae</taxon>
        <taxon>Pseudonocardia</taxon>
    </lineage>
</organism>
<sequence>MDSLEITINAVDGERAAGFWCEALGYRLRYRRDRYLVLEPVTGTGPQVVVQTVDAAPAGGAGTHLDLRVDRREETVARLVARGARVQREVTEAGRTWTVMVDPEGNEFCVCPARTG</sequence>
<dbReference type="Gene3D" id="3.10.180.10">
    <property type="entry name" value="2,3-Dihydroxybiphenyl 1,2-Dioxygenase, domain 1"/>
    <property type="match status" value="1"/>
</dbReference>
<evidence type="ECO:0000313" key="3">
    <source>
        <dbReference type="Proteomes" id="UP001519295"/>
    </source>
</evidence>
<dbReference type="PANTHER" id="PTHR35908:SF1">
    <property type="entry name" value="CONSERVED PROTEIN"/>
    <property type="match status" value="1"/>
</dbReference>
<feature type="domain" description="VOC" evidence="1">
    <location>
        <begin position="1"/>
        <end position="113"/>
    </location>
</feature>
<dbReference type="Proteomes" id="UP001519295">
    <property type="component" value="Unassembled WGS sequence"/>
</dbReference>
<dbReference type="InterPro" id="IPR029068">
    <property type="entry name" value="Glyas_Bleomycin-R_OHBP_Dase"/>
</dbReference>
<proteinExistence type="predicted"/>
<accession>A0ABS4W2M1</accession>
<dbReference type="InterPro" id="IPR037523">
    <property type="entry name" value="VOC_core"/>
</dbReference>
<dbReference type="PANTHER" id="PTHR35908">
    <property type="entry name" value="HYPOTHETICAL FUSION PROTEIN"/>
    <property type="match status" value="1"/>
</dbReference>
<evidence type="ECO:0000259" key="1">
    <source>
        <dbReference type="PROSITE" id="PS51819"/>
    </source>
</evidence>
<comment type="caution">
    <text evidence="2">The sequence shown here is derived from an EMBL/GenBank/DDBJ whole genome shotgun (WGS) entry which is preliminary data.</text>
</comment>
<name>A0ABS4W2M1_9PSEU</name>
<dbReference type="InterPro" id="IPR041581">
    <property type="entry name" value="Glyoxalase_6"/>
</dbReference>
<reference evidence="2 3" key="1">
    <citation type="submission" date="2021-03" db="EMBL/GenBank/DDBJ databases">
        <title>Sequencing the genomes of 1000 actinobacteria strains.</title>
        <authorList>
            <person name="Klenk H.-P."/>
        </authorList>
    </citation>
    <scope>NUCLEOTIDE SEQUENCE [LARGE SCALE GENOMIC DNA]</scope>
    <source>
        <strain evidence="2 3">DSM 45256</strain>
    </source>
</reference>
<dbReference type="SUPFAM" id="SSF54593">
    <property type="entry name" value="Glyoxalase/Bleomycin resistance protein/Dihydroxybiphenyl dioxygenase"/>
    <property type="match status" value="1"/>
</dbReference>